<organism evidence="1">
    <name type="scientific">marine metagenome</name>
    <dbReference type="NCBI Taxonomy" id="408172"/>
    <lineage>
        <taxon>unclassified sequences</taxon>
        <taxon>metagenomes</taxon>
        <taxon>ecological metagenomes</taxon>
    </lineage>
</organism>
<dbReference type="InterPro" id="IPR050793">
    <property type="entry name" value="CMP-NeuNAc_synthase"/>
</dbReference>
<sequence>MIASRNVLAVVPARGGSKGIPLKNLIQINGKSLIQYVAEVLRELTFIDRSIVSTDHSGIATAAKDAGLLVPFTRPNDLSGDLISDVDVLTHAIHFMEKQDELKYDIVVMLQPTSPFRKPEHVTEVVLKLVEGQYDSVLTVSETDL</sequence>
<dbReference type="InterPro" id="IPR003329">
    <property type="entry name" value="Cytidylyl_trans"/>
</dbReference>
<dbReference type="Gene3D" id="3.90.550.10">
    <property type="entry name" value="Spore Coat Polysaccharide Biosynthesis Protein SpsA, Chain A"/>
    <property type="match status" value="1"/>
</dbReference>
<dbReference type="PANTHER" id="PTHR21485">
    <property type="entry name" value="HAD SUPERFAMILY MEMBERS CMAS AND KDSC"/>
    <property type="match status" value="1"/>
</dbReference>
<protein>
    <recommendedName>
        <fullName evidence="2">CMP-N-acetylneuraminic acid synthetase</fullName>
    </recommendedName>
</protein>
<dbReference type="GO" id="GO:0008781">
    <property type="term" value="F:N-acylneuraminate cytidylyltransferase activity"/>
    <property type="evidence" value="ECO:0007669"/>
    <property type="project" value="TreeGrafter"/>
</dbReference>
<gene>
    <name evidence="1" type="ORF">METZ01_LOCUS468192</name>
</gene>
<dbReference type="CDD" id="cd02513">
    <property type="entry name" value="CMP-NeuAc_Synthase"/>
    <property type="match status" value="1"/>
</dbReference>
<reference evidence="1" key="1">
    <citation type="submission" date="2018-05" db="EMBL/GenBank/DDBJ databases">
        <authorList>
            <person name="Lanie J.A."/>
            <person name="Ng W.-L."/>
            <person name="Kazmierczak K.M."/>
            <person name="Andrzejewski T.M."/>
            <person name="Davidsen T.M."/>
            <person name="Wayne K.J."/>
            <person name="Tettelin H."/>
            <person name="Glass J.I."/>
            <person name="Rusch D."/>
            <person name="Podicherti R."/>
            <person name="Tsui H.-C.T."/>
            <person name="Winkler M.E."/>
        </authorList>
    </citation>
    <scope>NUCLEOTIDE SEQUENCE</scope>
</reference>
<dbReference type="InterPro" id="IPR029044">
    <property type="entry name" value="Nucleotide-diphossugar_trans"/>
</dbReference>
<evidence type="ECO:0008006" key="2">
    <source>
        <dbReference type="Google" id="ProtNLM"/>
    </source>
</evidence>
<dbReference type="AlphaFoldDB" id="A0A383B7G5"/>
<dbReference type="PANTHER" id="PTHR21485:SF3">
    <property type="entry name" value="N-ACYLNEURAMINATE CYTIDYLYLTRANSFERASE"/>
    <property type="match status" value="1"/>
</dbReference>
<evidence type="ECO:0000313" key="1">
    <source>
        <dbReference type="EMBL" id="SVE15338.1"/>
    </source>
</evidence>
<feature type="non-terminal residue" evidence="1">
    <location>
        <position position="145"/>
    </location>
</feature>
<proteinExistence type="predicted"/>
<accession>A0A383B7G5</accession>
<name>A0A383B7G5_9ZZZZ</name>
<dbReference type="EMBL" id="UINC01197715">
    <property type="protein sequence ID" value="SVE15338.1"/>
    <property type="molecule type" value="Genomic_DNA"/>
</dbReference>
<dbReference type="Pfam" id="PF02348">
    <property type="entry name" value="CTP_transf_3"/>
    <property type="match status" value="1"/>
</dbReference>
<dbReference type="SUPFAM" id="SSF53448">
    <property type="entry name" value="Nucleotide-diphospho-sugar transferases"/>
    <property type="match status" value="1"/>
</dbReference>